<dbReference type="Proteomes" id="UP000583454">
    <property type="component" value="Unassembled WGS sequence"/>
</dbReference>
<keyword evidence="2" id="KW-1185">Reference proteome</keyword>
<name>A0A840ZNX4_9HYPH</name>
<dbReference type="RefSeq" id="WP_183571671.1">
    <property type="nucleotide sequence ID" value="NZ_JACHOP010000017.1"/>
</dbReference>
<evidence type="ECO:0000313" key="1">
    <source>
        <dbReference type="EMBL" id="MBB5758864.1"/>
    </source>
</evidence>
<protein>
    <submittedName>
        <fullName evidence="1">Uncharacterized protein</fullName>
    </submittedName>
</protein>
<dbReference type="EMBL" id="JACHOP010000017">
    <property type="protein sequence ID" value="MBB5758864.1"/>
    <property type="molecule type" value="Genomic_DNA"/>
</dbReference>
<organism evidence="1 2">
    <name type="scientific">Methylorubrum rhodinum</name>
    <dbReference type="NCBI Taxonomy" id="29428"/>
    <lineage>
        <taxon>Bacteria</taxon>
        <taxon>Pseudomonadati</taxon>
        <taxon>Pseudomonadota</taxon>
        <taxon>Alphaproteobacteria</taxon>
        <taxon>Hyphomicrobiales</taxon>
        <taxon>Methylobacteriaceae</taxon>
        <taxon>Methylorubrum</taxon>
    </lineage>
</organism>
<reference evidence="1 2" key="1">
    <citation type="submission" date="2020-08" db="EMBL/GenBank/DDBJ databases">
        <title>Genomic Encyclopedia of Type Strains, Phase IV (KMG-IV): sequencing the most valuable type-strain genomes for metagenomic binning, comparative biology and taxonomic classification.</title>
        <authorList>
            <person name="Goeker M."/>
        </authorList>
    </citation>
    <scope>NUCLEOTIDE SEQUENCE [LARGE SCALE GENOMIC DNA]</scope>
    <source>
        <strain evidence="1 2">DSM 2163</strain>
    </source>
</reference>
<evidence type="ECO:0000313" key="2">
    <source>
        <dbReference type="Proteomes" id="UP000583454"/>
    </source>
</evidence>
<dbReference type="AlphaFoldDB" id="A0A840ZNX4"/>
<gene>
    <name evidence="1" type="ORF">HNR00_003591</name>
</gene>
<accession>A0A840ZNX4</accession>
<comment type="caution">
    <text evidence="1">The sequence shown here is derived from an EMBL/GenBank/DDBJ whole genome shotgun (WGS) entry which is preliminary data.</text>
</comment>
<proteinExistence type="predicted"/>
<sequence length="193" mass="20400">MPFLTATQAAVAAGRTVRLAVLAYFDFADGPGRYWLYGAGPLVTGDGQTWDGTGTLAQIDGLDVPVGTTAPKATFTMSGVSARIAALARSQSANVRGRDVRVLVQFYVEATGGAIVRLDDPIEVWSGEMDVMSYDALGNGQFSVSVSAEGPWTARNKPPFGFLTDTDQQARFPGDRGLELVASLPGKAINWPV</sequence>